<evidence type="ECO:0000313" key="1">
    <source>
        <dbReference type="EMBL" id="KAJ9101585.1"/>
    </source>
</evidence>
<protein>
    <submittedName>
        <fullName evidence="1">Uncharacterized protein</fullName>
    </submittedName>
</protein>
<evidence type="ECO:0000313" key="2">
    <source>
        <dbReference type="Proteomes" id="UP001241377"/>
    </source>
</evidence>
<dbReference type="Proteomes" id="UP001241377">
    <property type="component" value="Unassembled WGS sequence"/>
</dbReference>
<sequence>MAPPKKTMDEVDLPTNPYLPAWILTPKEEKAIFEKWRKKAFAKCDDLIRAYIDCSNSYQSPFEAMSKCEKANQASMGCVEKYQQKKYLDIERDILIKEKMERQRQWKESQAN</sequence>
<dbReference type="EMBL" id="JASBWR010000056">
    <property type="protein sequence ID" value="KAJ9101585.1"/>
    <property type="molecule type" value="Genomic_DNA"/>
</dbReference>
<reference evidence="1" key="1">
    <citation type="submission" date="2023-04" db="EMBL/GenBank/DDBJ databases">
        <title>Draft Genome sequencing of Naganishia species isolated from polar environments using Oxford Nanopore Technology.</title>
        <authorList>
            <person name="Leo P."/>
            <person name="Venkateswaran K."/>
        </authorList>
    </citation>
    <scope>NUCLEOTIDE SEQUENCE</scope>
    <source>
        <strain evidence="1">MNA-CCFEE 5261</strain>
    </source>
</reference>
<organism evidence="1 2">
    <name type="scientific">Naganishia cerealis</name>
    <dbReference type="NCBI Taxonomy" id="610337"/>
    <lineage>
        <taxon>Eukaryota</taxon>
        <taxon>Fungi</taxon>
        <taxon>Dikarya</taxon>
        <taxon>Basidiomycota</taxon>
        <taxon>Agaricomycotina</taxon>
        <taxon>Tremellomycetes</taxon>
        <taxon>Filobasidiales</taxon>
        <taxon>Filobasidiaceae</taxon>
        <taxon>Naganishia</taxon>
    </lineage>
</organism>
<name>A0ACC2VR87_9TREE</name>
<accession>A0ACC2VR87</accession>
<gene>
    <name evidence="1" type="ORF">QFC19_005082</name>
</gene>
<proteinExistence type="predicted"/>
<keyword evidence="2" id="KW-1185">Reference proteome</keyword>
<comment type="caution">
    <text evidence="1">The sequence shown here is derived from an EMBL/GenBank/DDBJ whole genome shotgun (WGS) entry which is preliminary data.</text>
</comment>